<proteinExistence type="predicted"/>
<dbReference type="Proteomes" id="UP000516305">
    <property type="component" value="Chromosome"/>
</dbReference>
<dbReference type="KEGG" id="chyd:H4K34_02800"/>
<organism evidence="1 2">
    <name type="scientific">Croceimicrobium hydrocarbonivorans</name>
    <dbReference type="NCBI Taxonomy" id="2761580"/>
    <lineage>
        <taxon>Bacteria</taxon>
        <taxon>Pseudomonadati</taxon>
        <taxon>Bacteroidota</taxon>
        <taxon>Flavobacteriia</taxon>
        <taxon>Flavobacteriales</taxon>
        <taxon>Owenweeksiaceae</taxon>
        <taxon>Croceimicrobium</taxon>
    </lineage>
</organism>
<protein>
    <submittedName>
        <fullName evidence="1">Gliding motility-associated C-terminal domain-containing protein</fullName>
    </submittedName>
</protein>
<name>A0A7H0VJU9_9FLAO</name>
<dbReference type="NCBIfam" id="TIGR04131">
    <property type="entry name" value="Bac_Flav_CTERM"/>
    <property type="match status" value="1"/>
</dbReference>
<gene>
    <name evidence="1" type="ORF">H4K34_02800</name>
</gene>
<dbReference type="InterPro" id="IPR026341">
    <property type="entry name" value="T9SS_type_B"/>
</dbReference>
<accession>A0A7H0VJU9</accession>
<evidence type="ECO:0000313" key="1">
    <source>
        <dbReference type="EMBL" id="QNR25997.1"/>
    </source>
</evidence>
<reference evidence="1 2" key="1">
    <citation type="submission" date="2020-08" db="EMBL/GenBank/DDBJ databases">
        <title>Croceimicrobium hydrocarbonivorans gen. nov., sp. nov., a novel marine bacterium isolated from a bacterial consortium that degrades polyethylene terephthalate.</title>
        <authorList>
            <person name="Liu R."/>
        </authorList>
    </citation>
    <scope>NUCLEOTIDE SEQUENCE [LARGE SCALE GENOMIC DNA]</scope>
    <source>
        <strain evidence="1 2">A20-9</strain>
    </source>
</reference>
<dbReference type="EMBL" id="CP060139">
    <property type="protein sequence ID" value="QNR25997.1"/>
    <property type="molecule type" value="Genomic_DNA"/>
</dbReference>
<dbReference type="Pfam" id="PF13585">
    <property type="entry name" value="CHU_C"/>
    <property type="match status" value="1"/>
</dbReference>
<sequence>MWKGGSRDRVISFQAQSDTSTYLIALNGSCENDTIAFDIQVYDQPEARISHVPDTLYYGDLLNLFFQGRASGQAQIEWYLNRIYFDQGTATRIEFTDFGEHEILQIVDNGLCSDTAYKYIYIDERFEVFFPNAFTPNDDGINDLWKFKGVGMTYFLASIYNRWGEMVYQWDSNNSVHGWDGTNSGQKSPEGTYIVKVEVKNQRGETHYYTNYFSLIR</sequence>
<keyword evidence="2" id="KW-1185">Reference proteome</keyword>
<evidence type="ECO:0000313" key="2">
    <source>
        <dbReference type="Proteomes" id="UP000516305"/>
    </source>
</evidence>
<dbReference type="AlphaFoldDB" id="A0A7H0VJU9"/>